<feature type="transmembrane region" description="Helical" evidence="13">
    <location>
        <begin position="32"/>
        <end position="54"/>
    </location>
</feature>
<dbReference type="GO" id="GO:0016036">
    <property type="term" value="P:cellular response to phosphate starvation"/>
    <property type="evidence" value="ECO:0007669"/>
    <property type="project" value="TreeGrafter"/>
</dbReference>
<dbReference type="InterPro" id="IPR003594">
    <property type="entry name" value="HATPase_dom"/>
</dbReference>
<dbReference type="Pfam" id="PF00672">
    <property type="entry name" value="HAMP"/>
    <property type="match status" value="1"/>
</dbReference>
<dbReference type="GO" id="GO:0005886">
    <property type="term" value="C:plasma membrane"/>
    <property type="evidence" value="ECO:0007669"/>
    <property type="project" value="UniProtKB-SubCell"/>
</dbReference>
<evidence type="ECO:0000313" key="18">
    <source>
        <dbReference type="Proteomes" id="UP000178086"/>
    </source>
</evidence>
<dbReference type="PROSITE" id="PS50885">
    <property type="entry name" value="HAMP"/>
    <property type="match status" value="1"/>
</dbReference>
<dbReference type="InterPro" id="IPR003660">
    <property type="entry name" value="HAMP_dom"/>
</dbReference>
<dbReference type="InterPro" id="IPR000014">
    <property type="entry name" value="PAS"/>
</dbReference>
<evidence type="ECO:0000256" key="2">
    <source>
        <dbReference type="ARBA" id="ARBA00004236"/>
    </source>
</evidence>
<dbReference type="PANTHER" id="PTHR45453">
    <property type="entry name" value="PHOSPHATE REGULON SENSOR PROTEIN PHOR"/>
    <property type="match status" value="1"/>
</dbReference>
<dbReference type="CDD" id="cd00082">
    <property type="entry name" value="HisKA"/>
    <property type="match status" value="1"/>
</dbReference>
<protein>
    <recommendedName>
        <fullName evidence="11">Sensor-like histidine kinase SenX3</fullName>
        <ecNumber evidence="3">2.7.13.3</ecNumber>
    </recommendedName>
</protein>
<evidence type="ECO:0000256" key="6">
    <source>
        <dbReference type="ARBA" id="ARBA00022692"/>
    </source>
</evidence>
<evidence type="ECO:0000259" key="15">
    <source>
        <dbReference type="PROSITE" id="PS50112"/>
    </source>
</evidence>
<dbReference type="PROSITE" id="PS50109">
    <property type="entry name" value="HIS_KIN"/>
    <property type="match status" value="1"/>
</dbReference>
<accession>A0A1F2UU66</accession>
<evidence type="ECO:0000259" key="14">
    <source>
        <dbReference type="PROSITE" id="PS50109"/>
    </source>
</evidence>
<keyword evidence="8 13" id="KW-1133">Transmembrane helix</keyword>
<evidence type="ECO:0000256" key="5">
    <source>
        <dbReference type="ARBA" id="ARBA00022679"/>
    </source>
</evidence>
<dbReference type="PANTHER" id="PTHR45453:SF1">
    <property type="entry name" value="PHOSPHATE REGULON SENSOR PROTEIN PHOR"/>
    <property type="match status" value="1"/>
</dbReference>
<gene>
    <name evidence="17" type="ORF">A2074_02900</name>
</gene>
<evidence type="ECO:0000256" key="4">
    <source>
        <dbReference type="ARBA" id="ARBA00022553"/>
    </source>
</evidence>
<dbReference type="NCBIfam" id="TIGR00229">
    <property type="entry name" value="sensory_box"/>
    <property type="match status" value="1"/>
</dbReference>
<dbReference type="SMART" id="SM00388">
    <property type="entry name" value="HisKA"/>
    <property type="match status" value="1"/>
</dbReference>
<evidence type="ECO:0000256" key="7">
    <source>
        <dbReference type="ARBA" id="ARBA00022777"/>
    </source>
</evidence>
<evidence type="ECO:0000256" key="3">
    <source>
        <dbReference type="ARBA" id="ARBA00012438"/>
    </source>
</evidence>
<evidence type="ECO:0000256" key="8">
    <source>
        <dbReference type="ARBA" id="ARBA00022989"/>
    </source>
</evidence>
<dbReference type="GO" id="GO:0000155">
    <property type="term" value="F:phosphorelay sensor kinase activity"/>
    <property type="evidence" value="ECO:0007669"/>
    <property type="project" value="InterPro"/>
</dbReference>
<dbReference type="GO" id="GO:0004721">
    <property type="term" value="F:phosphoprotein phosphatase activity"/>
    <property type="evidence" value="ECO:0007669"/>
    <property type="project" value="TreeGrafter"/>
</dbReference>
<keyword evidence="10 13" id="KW-0472">Membrane</keyword>
<reference evidence="17 18" key="1">
    <citation type="journal article" date="2016" name="Nat. Commun.">
        <title>Thousands of microbial genomes shed light on interconnected biogeochemical processes in an aquifer system.</title>
        <authorList>
            <person name="Anantharaman K."/>
            <person name="Brown C.T."/>
            <person name="Hug L.A."/>
            <person name="Sharon I."/>
            <person name="Castelle C.J."/>
            <person name="Probst A.J."/>
            <person name="Thomas B.C."/>
            <person name="Singh A."/>
            <person name="Wilkins M.J."/>
            <person name="Karaoz U."/>
            <person name="Brodie E.L."/>
            <person name="Williams K.H."/>
            <person name="Hubbard S.S."/>
            <person name="Banfield J.F."/>
        </authorList>
    </citation>
    <scope>NUCLEOTIDE SEQUENCE [LARGE SCALE GENOMIC DNA]</scope>
</reference>
<organism evidence="17 18">
    <name type="scientific">Candidatus Aquicultor primus</name>
    <dbReference type="NCBI Taxonomy" id="1797195"/>
    <lineage>
        <taxon>Bacteria</taxon>
        <taxon>Bacillati</taxon>
        <taxon>Actinomycetota</taxon>
        <taxon>Candidatus Aquicultoria</taxon>
        <taxon>Candidatus Aquicultorales</taxon>
        <taxon>Candidatus Aquicultoraceae</taxon>
        <taxon>Candidatus Aquicultor</taxon>
    </lineage>
</organism>
<dbReference type="CDD" id="cd06225">
    <property type="entry name" value="HAMP"/>
    <property type="match status" value="1"/>
</dbReference>
<dbReference type="AlphaFoldDB" id="A0A1F2UU66"/>
<dbReference type="PROSITE" id="PS50112">
    <property type="entry name" value="PAS"/>
    <property type="match status" value="1"/>
</dbReference>
<dbReference type="InterPro" id="IPR004358">
    <property type="entry name" value="Sig_transdc_His_kin-like_C"/>
</dbReference>
<dbReference type="FunFam" id="3.30.565.10:FF:000006">
    <property type="entry name" value="Sensor histidine kinase WalK"/>
    <property type="match status" value="1"/>
</dbReference>
<feature type="domain" description="Histidine kinase" evidence="14">
    <location>
        <begin position="234"/>
        <end position="452"/>
    </location>
</feature>
<dbReference type="Gene3D" id="1.10.287.130">
    <property type="match status" value="1"/>
</dbReference>
<keyword evidence="9" id="KW-0902">Two-component regulatory system</keyword>
<dbReference type="SUPFAM" id="SSF47384">
    <property type="entry name" value="Homodimeric domain of signal transducing histidine kinase"/>
    <property type="match status" value="1"/>
</dbReference>
<keyword evidence="6 13" id="KW-0812">Transmembrane</keyword>
<keyword evidence="12" id="KW-0175">Coiled coil</keyword>
<keyword evidence="7" id="KW-0418">Kinase</keyword>
<evidence type="ECO:0000256" key="10">
    <source>
        <dbReference type="ARBA" id="ARBA00023136"/>
    </source>
</evidence>
<keyword evidence="5" id="KW-0808">Transferase</keyword>
<proteinExistence type="predicted"/>
<sequence length="456" mass="50482">MRIGRKLVVSYTLLAVSTFVITSVVLRSSIPNFLIVIIAIGASMLVIGTSYVLSKSFTTPLKRMMVMAERMANDDLEQRLPVREGDEIGELSKSLNELAEKLKARIDELQAEKAKADLIFNNMAEGILLLNQNGEVMLTNPSIERIFRVAAAEVIGNPVLHSIRNYDLDHAIEESAVNKHEVIDEIVLQSPFKQLRIRIMPITNSLGEDQTLVVIRDITRQKQVERLRKDFVANVSHELKTPLTGLKLLSDNLLRSIDTDPASSKVFIMRLDKELSTLINLVRELIDLSKLENPQEAAERIPVDLEDVVVEVCMSFSQLATSSDLKLAWDIASDVPDIAGDQEQIFTMVRNLVDNAIRYTPAGGKIDVRLANIDGLARLAVIDSGIGLAKREIPRIFERFYRVDKARSRETGGTGLGLSLVKHIAENHGAIIDVDTSLGIGSTFYVTFPSSPTGTS</sequence>
<name>A0A1F2UU66_9ACTN</name>
<dbReference type="Pfam" id="PF02518">
    <property type="entry name" value="HATPase_c"/>
    <property type="match status" value="1"/>
</dbReference>
<evidence type="ECO:0000259" key="16">
    <source>
        <dbReference type="PROSITE" id="PS50885"/>
    </source>
</evidence>
<dbReference type="Proteomes" id="UP000178086">
    <property type="component" value="Unassembled WGS sequence"/>
</dbReference>
<dbReference type="GO" id="GO:0006355">
    <property type="term" value="P:regulation of DNA-templated transcription"/>
    <property type="evidence" value="ECO:0007669"/>
    <property type="project" value="InterPro"/>
</dbReference>
<dbReference type="Gene3D" id="3.30.450.20">
    <property type="entry name" value="PAS domain"/>
    <property type="match status" value="1"/>
</dbReference>
<feature type="transmembrane region" description="Helical" evidence="13">
    <location>
        <begin position="7"/>
        <end position="26"/>
    </location>
</feature>
<evidence type="ECO:0000256" key="1">
    <source>
        <dbReference type="ARBA" id="ARBA00000085"/>
    </source>
</evidence>
<dbReference type="EMBL" id="MELI01000030">
    <property type="protein sequence ID" value="OFW34826.1"/>
    <property type="molecule type" value="Genomic_DNA"/>
</dbReference>
<dbReference type="InterPro" id="IPR050351">
    <property type="entry name" value="BphY/WalK/GraS-like"/>
</dbReference>
<dbReference type="SUPFAM" id="SSF158472">
    <property type="entry name" value="HAMP domain-like"/>
    <property type="match status" value="1"/>
</dbReference>
<dbReference type="InterPro" id="IPR036890">
    <property type="entry name" value="HATPase_C_sf"/>
</dbReference>
<feature type="domain" description="HAMP" evidence="16">
    <location>
        <begin position="55"/>
        <end position="107"/>
    </location>
</feature>
<dbReference type="CDD" id="cd00075">
    <property type="entry name" value="HATPase"/>
    <property type="match status" value="1"/>
</dbReference>
<dbReference type="PRINTS" id="PR00344">
    <property type="entry name" value="BCTRLSENSOR"/>
</dbReference>
<feature type="domain" description="PAS" evidence="15">
    <location>
        <begin position="112"/>
        <end position="163"/>
    </location>
</feature>
<dbReference type="SMART" id="SM00091">
    <property type="entry name" value="PAS"/>
    <property type="match status" value="1"/>
</dbReference>
<dbReference type="Pfam" id="PF00512">
    <property type="entry name" value="HisKA"/>
    <property type="match status" value="1"/>
</dbReference>
<comment type="catalytic activity">
    <reaction evidence="1">
        <text>ATP + protein L-histidine = ADP + protein N-phospho-L-histidine.</text>
        <dbReference type="EC" id="2.7.13.3"/>
    </reaction>
</comment>
<dbReference type="Gene3D" id="6.10.340.10">
    <property type="match status" value="1"/>
</dbReference>
<evidence type="ECO:0000256" key="12">
    <source>
        <dbReference type="SAM" id="Coils"/>
    </source>
</evidence>
<dbReference type="InterPro" id="IPR035965">
    <property type="entry name" value="PAS-like_dom_sf"/>
</dbReference>
<evidence type="ECO:0000256" key="13">
    <source>
        <dbReference type="SAM" id="Phobius"/>
    </source>
</evidence>
<feature type="coiled-coil region" evidence="12">
    <location>
        <begin position="92"/>
        <end position="119"/>
    </location>
</feature>
<dbReference type="CDD" id="cd00130">
    <property type="entry name" value="PAS"/>
    <property type="match status" value="1"/>
</dbReference>
<dbReference type="InterPro" id="IPR013767">
    <property type="entry name" value="PAS_fold"/>
</dbReference>
<dbReference type="Gene3D" id="3.30.565.10">
    <property type="entry name" value="Histidine kinase-like ATPase, C-terminal domain"/>
    <property type="match status" value="1"/>
</dbReference>
<evidence type="ECO:0000313" key="17">
    <source>
        <dbReference type="EMBL" id="OFW34826.1"/>
    </source>
</evidence>
<dbReference type="Pfam" id="PF00989">
    <property type="entry name" value="PAS"/>
    <property type="match status" value="1"/>
</dbReference>
<dbReference type="EC" id="2.7.13.3" evidence="3"/>
<evidence type="ECO:0000256" key="9">
    <source>
        <dbReference type="ARBA" id="ARBA00023012"/>
    </source>
</evidence>
<dbReference type="InterPro" id="IPR036097">
    <property type="entry name" value="HisK_dim/P_sf"/>
</dbReference>
<dbReference type="SMART" id="SM00387">
    <property type="entry name" value="HATPase_c"/>
    <property type="match status" value="1"/>
</dbReference>
<dbReference type="SUPFAM" id="SSF55785">
    <property type="entry name" value="PYP-like sensor domain (PAS domain)"/>
    <property type="match status" value="1"/>
</dbReference>
<comment type="caution">
    <text evidence="17">The sequence shown here is derived from an EMBL/GenBank/DDBJ whole genome shotgun (WGS) entry which is preliminary data.</text>
</comment>
<dbReference type="InterPro" id="IPR003661">
    <property type="entry name" value="HisK_dim/P_dom"/>
</dbReference>
<dbReference type="SMART" id="SM00304">
    <property type="entry name" value="HAMP"/>
    <property type="match status" value="1"/>
</dbReference>
<comment type="subcellular location">
    <subcellularLocation>
        <location evidence="2">Cell membrane</location>
    </subcellularLocation>
</comment>
<dbReference type="InterPro" id="IPR005467">
    <property type="entry name" value="His_kinase_dom"/>
</dbReference>
<keyword evidence="4" id="KW-0597">Phosphoprotein</keyword>
<evidence type="ECO:0000256" key="11">
    <source>
        <dbReference type="ARBA" id="ARBA00039401"/>
    </source>
</evidence>
<dbReference type="SUPFAM" id="SSF55874">
    <property type="entry name" value="ATPase domain of HSP90 chaperone/DNA topoisomerase II/histidine kinase"/>
    <property type="match status" value="1"/>
</dbReference>